<reference evidence="2 3" key="1">
    <citation type="submission" date="2018-11" db="EMBL/GenBank/DDBJ databases">
        <authorList>
            <consortium name="Pathogen Informatics"/>
        </authorList>
    </citation>
    <scope>NUCLEOTIDE SEQUENCE [LARGE SCALE GENOMIC DNA]</scope>
</reference>
<dbReference type="WBParaSite" id="HPBE_0000638201-mRNA-1">
    <property type="protein sequence ID" value="HPBE_0000638201-mRNA-1"/>
    <property type="gene ID" value="HPBE_0000638201"/>
</dbReference>
<sequence>MSSFKPWKQNNGRGVDESKDRVVTMGNDHSTEVESHIKEVAAGEEPTAYFYAHHRERGRLHRKGEISRH</sequence>
<accession>A0A183FHU1</accession>
<keyword evidence="3" id="KW-1185">Reference proteome</keyword>
<gene>
    <name evidence="2" type="ORF">HPBE_LOCUS6383</name>
</gene>
<dbReference type="Proteomes" id="UP000050761">
    <property type="component" value="Unassembled WGS sequence"/>
</dbReference>
<evidence type="ECO:0000313" key="4">
    <source>
        <dbReference type="WBParaSite" id="HPBE_0000638201-mRNA-1"/>
    </source>
</evidence>
<proteinExistence type="predicted"/>
<accession>A0A3P8AU05</accession>
<feature type="compositionally biased region" description="Polar residues" evidence="1">
    <location>
        <begin position="1"/>
        <end position="12"/>
    </location>
</feature>
<reference evidence="4" key="2">
    <citation type="submission" date="2019-09" db="UniProtKB">
        <authorList>
            <consortium name="WormBaseParasite"/>
        </authorList>
    </citation>
    <scope>IDENTIFICATION</scope>
</reference>
<evidence type="ECO:0000256" key="1">
    <source>
        <dbReference type="SAM" id="MobiDB-lite"/>
    </source>
</evidence>
<protein>
    <submittedName>
        <fullName evidence="4">DUF3606 domain-containing protein</fullName>
    </submittedName>
</protein>
<dbReference type="EMBL" id="UZAH01025652">
    <property type="protein sequence ID" value="VDO68028.1"/>
    <property type="molecule type" value="Genomic_DNA"/>
</dbReference>
<dbReference type="AlphaFoldDB" id="A0A183FHU1"/>
<evidence type="ECO:0000313" key="3">
    <source>
        <dbReference type="Proteomes" id="UP000050761"/>
    </source>
</evidence>
<name>A0A183FHU1_HELPZ</name>
<feature type="region of interest" description="Disordered" evidence="1">
    <location>
        <begin position="1"/>
        <end position="21"/>
    </location>
</feature>
<evidence type="ECO:0000313" key="2">
    <source>
        <dbReference type="EMBL" id="VDO68028.1"/>
    </source>
</evidence>
<organism evidence="3 4">
    <name type="scientific">Heligmosomoides polygyrus</name>
    <name type="common">Parasitic roundworm</name>
    <dbReference type="NCBI Taxonomy" id="6339"/>
    <lineage>
        <taxon>Eukaryota</taxon>
        <taxon>Metazoa</taxon>
        <taxon>Ecdysozoa</taxon>
        <taxon>Nematoda</taxon>
        <taxon>Chromadorea</taxon>
        <taxon>Rhabditida</taxon>
        <taxon>Rhabditina</taxon>
        <taxon>Rhabditomorpha</taxon>
        <taxon>Strongyloidea</taxon>
        <taxon>Heligmosomidae</taxon>
        <taxon>Heligmosomoides</taxon>
    </lineage>
</organism>